<protein>
    <submittedName>
        <fullName evidence="2">Uncharacterized protein</fullName>
    </submittedName>
</protein>
<accession>A0ABY6M1V5</accession>
<sequence>MRIQLLLLMLLTNICFAQQDAIAFKDLKQTFIVENNETLQSLFILRDKTSSLAVSLNNQQQVLDSMRISNPEKKYKVLLASTFQDQVGQLFWTTEKKNELLVQTINFATQSDSFKTEAFKLTRGSVLVEFSVADAYYFVTLDRKTVTIQFYKFSNDGSFKQIDVDMSQEKFLTSDFKNQNFADAIRIMRLIDVQPSSVFQFIDPKQTTALSSAAYYTKAYVNNNQLILTLDRNINVTDLLFFDLNDFSLQRKSIKKPVLTYYPNMDSNSFLLDDYLYQIKVNNDGFVLTVNDLDGNVINKLGTVRDEDISFAIGNIKQSNPGSSDFNREFDKTSQFMRKFQNLNGGLTVYNYGDSKILAIGAVGNERNSSGMTMIAVPASLGIAGAIVTSAVVTALDIWFFNPSLNNLDAYANRKVMFFNAALNQEMQPEQITLPDLALDQINAFLNDNKKQTSNYNLSFKNGVYYLGYYNNKQELYYWQAYQDN</sequence>
<evidence type="ECO:0000313" key="2">
    <source>
        <dbReference type="EMBL" id="UYW00863.1"/>
    </source>
</evidence>
<feature type="chain" id="PRO_5047390861" evidence="1">
    <location>
        <begin position="18"/>
        <end position="485"/>
    </location>
</feature>
<dbReference type="EMBL" id="CP081495">
    <property type="protein sequence ID" value="UYW00863.1"/>
    <property type="molecule type" value="Genomic_DNA"/>
</dbReference>
<evidence type="ECO:0000313" key="3">
    <source>
        <dbReference type="Proteomes" id="UP001163328"/>
    </source>
</evidence>
<feature type="signal peptide" evidence="1">
    <location>
        <begin position="1"/>
        <end position="17"/>
    </location>
</feature>
<organism evidence="2 3">
    <name type="scientific">Flavobacterium agricola</name>
    <dbReference type="NCBI Taxonomy" id="2870839"/>
    <lineage>
        <taxon>Bacteria</taxon>
        <taxon>Pseudomonadati</taxon>
        <taxon>Bacteroidota</taxon>
        <taxon>Flavobacteriia</taxon>
        <taxon>Flavobacteriales</taxon>
        <taxon>Flavobacteriaceae</taxon>
        <taxon>Flavobacterium</taxon>
    </lineage>
</organism>
<dbReference type="RefSeq" id="WP_264433044.1">
    <property type="nucleotide sequence ID" value="NZ_CP081495.1"/>
</dbReference>
<keyword evidence="1" id="KW-0732">Signal</keyword>
<name>A0ABY6M1V5_9FLAO</name>
<reference evidence="2" key="1">
    <citation type="submission" date="2021-08" db="EMBL/GenBank/DDBJ databases">
        <title>Flavobacterium sp. strain CC-SYL302.</title>
        <authorList>
            <person name="Lin S.-Y."/>
            <person name="Lee T.-H."/>
            <person name="Young C.-C."/>
        </authorList>
    </citation>
    <scope>NUCLEOTIDE SEQUENCE</scope>
    <source>
        <strain evidence="2">CC-SYL302</strain>
    </source>
</reference>
<dbReference type="Proteomes" id="UP001163328">
    <property type="component" value="Chromosome"/>
</dbReference>
<evidence type="ECO:0000256" key="1">
    <source>
        <dbReference type="SAM" id="SignalP"/>
    </source>
</evidence>
<keyword evidence="3" id="KW-1185">Reference proteome</keyword>
<proteinExistence type="predicted"/>
<gene>
    <name evidence="2" type="ORF">K5I29_10165</name>
</gene>